<keyword evidence="6" id="KW-1185">Reference proteome</keyword>
<proteinExistence type="predicted"/>
<evidence type="ECO:0000256" key="3">
    <source>
        <dbReference type="ARBA" id="ARBA00023163"/>
    </source>
</evidence>
<dbReference type="InParanoid" id="Q89CX9"/>
<dbReference type="PANTHER" id="PTHR46796">
    <property type="entry name" value="HTH-TYPE TRANSCRIPTIONAL ACTIVATOR RHAS-RELATED"/>
    <property type="match status" value="1"/>
</dbReference>
<dbReference type="GO" id="GO:0000976">
    <property type="term" value="F:transcription cis-regulatory region binding"/>
    <property type="evidence" value="ECO:0000318"/>
    <property type="project" value="GO_Central"/>
</dbReference>
<dbReference type="Pfam" id="PF14525">
    <property type="entry name" value="AraC_binding_2"/>
    <property type="match status" value="1"/>
</dbReference>
<accession>Q89CX9</accession>
<evidence type="ECO:0000313" key="5">
    <source>
        <dbReference type="EMBL" id="BAC52931.1"/>
    </source>
</evidence>
<dbReference type="HOGENOM" id="CLU_047930_0_0_5"/>
<keyword evidence="3" id="KW-0804">Transcription</keyword>
<evidence type="ECO:0000313" key="6">
    <source>
        <dbReference type="Proteomes" id="UP000002526"/>
    </source>
</evidence>
<dbReference type="InterPro" id="IPR018062">
    <property type="entry name" value="HTH_AraC-typ_CS"/>
</dbReference>
<dbReference type="PROSITE" id="PS00041">
    <property type="entry name" value="HTH_ARAC_FAMILY_1"/>
    <property type="match status" value="1"/>
</dbReference>
<name>Q89CX9_BRADU</name>
<dbReference type="OrthoDB" id="9793400at2"/>
<organism evidence="5 6">
    <name type="scientific">Bradyrhizobium diazoefficiens (strain JCM 10833 / BCRC 13528 / IAM 13628 / NBRC 14792 / USDA 110)</name>
    <dbReference type="NCBI Taxonomy" id="224911"/>
    <lineage>
        <taxon>Bacteria</taxon>
        <taxon>Pseudomonadati</taxon>
        <taxon>Pseudomonadota</taxon>
        <taxon>Alphaproteobacteria</taxon>
        <taxon>Hyphomicrobiales</taxon>
        <taxon>Nitrobacteraceae</taxon>
        <taxon>Bradyrhizobium</taxon>
    </lineage>
</organism>
<dbReference type="GO" id="GO:0006355">
    <property type="term" value="P:regulation of DNA-templated transcription"/>
    <property type="evidence" value="ECO:0000318"/>
    <property type="project" value="GO_Central"/>
</dbReference>
<evidence type="ECO:0000259" key="4">
    <source>
        <dbReference type="PROSITE" id="PS01124"/>
    </source>
</evidence>
<dbReference type="EMBL" id="BA000040">
    <property type="protein sequence ID" value="BAC52931.1"/>
    <property type="molecule type" value="Genomic_DNA"/>
</dbReference>
<dbReference type="PhylomeDB" id="Q89CX9"/>
<dbReference type="GO" id="GO:0003700">
    <property type="term" value="F:DNA-binding transcription factor activity"/>
    <property type="evidence" value="ECO:0000318"/>
    <property type="project" value="GO_Central"/>
</dbReference>
<gene>
    <name evidence="5" type="ordered locus">blr7666</name>
</gene>
<dbReference type="Gene3D" id="1.10.10.60">
    <property type="entry name" value="Homeodomain-like"/>
    <property type="match status" value="1"/>
</dbReference>
<dbReference type="PROSITE" id="PS01124">
    <property type="entry name" value="HTH_ARAC_FAMILY_2"/>
    <property type="match status" value="1"/>
</dbReference>
<keyword evidence="2" id="KW-0238">DNA-binding</keyword>
<evidence type="ECO:0000256" key="1">
    <source>
        <dbReference type="ARBA" id="ARBA00023015"/>
    </source>
</evidence>
<protein>
    <submittedName>
        <fullName evidence="5">Transcriptional regulatory protein</fullName>
    </submittedName>
</protein>
<dbReference type="InterPro" id="IPR018060">
    <property type="entry name" value="HTH_AraC"/>
</dbReference>
<dbReference type="PATRIC" id="fig|224911.5.peg.7900"/>
<dbReference type="PANTHER" id="PTHR46796:SF6">
    <property type="entry name" value="ARAC SUBFAMILY"/>
    <property type="match status" value="1"/>
</dbReference>
<dbReference type="KEGG" id="bja:blr7666"/>
<sequence length="337" mass="37112">MTRSRSIWIMDLLEYPLSRSPVVRTRDPETMRNALFTVYGATGFAVAKPADFEGVANYLLLSKIGLGFCGYGAKTVVEFPEGDFARLQIGLKGKAGVILGSTATIPVNEQQPGITPPGQPTTIVFEPGFEQLILRIKTGALENALTTLLGAKPRGSLVFDPTAPPKPPTAQLLRELIMFLANQLNSMAAQLPKSMLQELEQALIVSFLSAHRHNFTELLESSATEPAPLVVRLAEEYVEANWARAITIEELASQTNTSIRSLYAAFKKYRGYSPMRFAKTVRLRRARQMLLEGNPKTSVSQIAFKCGFGNLGHFAGDFRQMFGELPSEVFARAQRAR</sequence>
<dbReference type="eggNOG" id="COG2207">
    <property type="taxonomic scope" value="Bacteria"/>
</dbReference>
<dbReference type="InterPro" id="IPR009057">
    <property type="entry name" value="Homeodomain-like_sf"/>
</dbReference>
<dbReference type="STRING" id="224911.AAV28_36045"/>
<feature type="domain" description="HTH araC/xylS-type" evidence="4">
    <location>
        <begin position="232"/>
        <end position="332"/>
    </location>
</feature>
<dbReference type="AlphaFoldDB" id="Q89CX9"/>
<dbReference type="Pfam" id="PF12833">
    <property type="entry name" value="HTH_18"/>
    <property type="match status" value="1"/>
</dbReference>
<keyword evidence="1" id="KW-0805">Transcription regulation</keyword>
<dbReference type="InterPro" id="IPR050204">
    <property type="entry name" value="AraC_XylS_family_regulators"/>
</dbReference>
<dbReference type="Proteomes" id="UP000002526">
    <property type="component" value="Chromosome"/>
</dbReference>
<dbReference type="SUPFAM" id="SSF46689">
    <property type="entry name" value="Homeodomain-like"/>
    <property type="match status" value="2"/>
</dbReference>
<dbReference type="SMART" id="SM00342">
    <property type="entry name" value="HTH_ARAC"/>
    <property type="match status" value="1"/>
</dbReference>
<dbReference type="EnsemblBacteria" id="BAC52931">
    <property type="protein sequence ID" value="BAC52931"/>
    <property type="gene ID" value="BAC52931"/>
</dbReference>
<evidence type="ECO:0000256" key="2">
    <source>
        <dbReference type="ARBA" id="ARBA00023125"/>
    </source>
</evidence>
<dbReference type="InterPro" id="IPR035418">
    <property type="entry name" value="AraC-bd_2"/>
</dbReference>
<reference evidence="6" key="1">
    <citation type="journal article" date="2002" name="DNA Res.">
        <title>Complete genomic sequence of nitrogen-fixing symbiotic bacterium Bradyrhizobium japonicum USDA110.</title>
        <authorList>
            <person name="Kaneko T."/>
            <person name="Nakamura Y."/>
            <person name="Sato S."/>
            <person name="Minamisawa K."/>
            <person name="Uchiumi T."/>
            <person name="Sasamoto S."/>
            <person name="Watanabe A."/>
            <person name="Idesawa K."/>
            <person name="Iriguchi M."/>
            <person name="Kawashima K."/>
            <person name="Kohara M."/>
            <person name="Matsumoto M."/>
            <person name="Shimpo S."/>
            <person name="Tsuruoka H."/>
            <person name="Wada T."/>
            <person name="Yamada M."/>
            <person name="Tabata S."/>
        </authorList>
    </citation>
    <scope>NUCLEOTIDE SEQUENCE [LARGE SCALE GENOMIC DNA]</scope>
    <source>
        <strain evidence="6">JCM 10833 / BCRC 13528 / IAM 13628 / NBRC 14792 / USDA 110</strain>
    </source>
</reference>